<dbReference type="GO" id="GO:0005886">
    <property type="term" value="C:plasma membrane"/>
    <property type="evidence" value="ECO:0007669"/>
    <property type="project" value="TreeGrafter"/>
</dbReference>
<dbReference type="InterPro" id="IPR004331">
    <property type="entry name" value="SPX_dom"/>
</dbReference>
<dbReference type="RefSeq" id="XP_060289125.1">
    <property type="nucleotide sequence ID" value="XM_060429501.1"/>
</dbReference>
<feature type="transmembrane region" description="Helical" evidence="6">
    <location>
        <begin position="754"/>
        <end position="776"/>
    </location>
</feature>
<evidence type="ECO:0000256" key="3">
    <source>
        <dbReference type="ARBA" id="ARBA00022989"/>
    </source>
</evidence>
<feature type="transmembrane region" description="Helical" evidence="6">
    <location>
        <begin position="534"/>
        <end position="553"/>
    </location>
</feature>
<keyword evidence="2 6" id="KW-0812">Transmembrane</keyword>
<dbReference type="Pfam" id="PF03105">
    <property type="entry name" value="SPX"/>
    <property type="match status" value="2"/>
</dbReference>
<dbReference type="CDD" id="cd01115">
    <property type="entry name" value="SLC13_permease"/>
    <property type="match status" value="1"/>
</dbReference>
<dbReference type="PROSITE" id="PS51382">
    <property type="entry name" value="SPX"/>
    <property type="match status" value="1"/>
</dbReference>
<comment type="subcellular location">
    <subcellularLocation>
        <location evidence="1">Membrane</location>
        <topology evidence="1">Multi-pass membrane protein</topology>
    </subcellularLocation>
</comment>
<evidence type="ECO:0000313" key="8">
    <source>
        <dbReference type="EMBL" id="KAK1772912.1"/>
    </source>
</evidence>
<feature type="compositionally biased region" description="Acidic residues" evidence="5">
    <location>
        <begin position="126"/>
        <end position="136"/>
    </location>
</feature>
<feature type="transmembrane region" description="Helical" evidence="6">
    <location>
        <begin position="709"/>
        <end position="742"/>
    </location>
</feature>
<feature type="transmembrane region" description="Helical" evidence="6">
    <location>
        <begin position="444"/>
        <end position="466"/>
    </location>
</feature>
<dbReference type="NCBIfam" id="TIGR00785">
    <property type="entry name" value="dass"/>
    <property type="match status" value="1"/>
</dbReference>
<feature type="transmembrane region" description="Helical" evidence="6">
    <location>
        <begin position="669"/>
        <end position="688"/>
    </location>
</feature>
<dbReference type="AlphaFoldDB" id="A0AAJ0CCT4"/>
<sequence>MRFSHSIQFNAVPDWSSHYIAYSNIKKLIYQLEKTVHQAGVGDAESRPLIQNEEPEAILARALDVELEKISSFFNVKEKELCDEVDELLADIGTLDEEGAGQPPSDGGRLTRQRTGSTRSAHSDEDASEDSEDEGGETTGLTAQKKRVSLVGRRRANPVAPTEMTASSELTRSNRRHSIAFDDYAEQVELFSSGIMLKKRIINLYVSLCELKSYVQLNKTGFRKVLKKFDKILDRQLRPKYMSTVVEPAYPFRPETMKELEANIAEMEKAYTQVVTDGDEEAARRDLRSHLREHVVWERNTVWRDMIGMERRAEAANLGRTLLGRDADPTILQGDDERLPRSKEIWTPVGRFTCPTWLLGSTMLTLIAIVGIFLALLFIPIMRKPEQQNCLALLIFVSLLWATEAIPLFVTSMCIPFLCVVLRVVRQDEAPYKRLESKEATAYIFSAMWTPVIMLLLGGFTLAAALSKCMIDKRIATFVLSKAGTRPRTVLIANMLVAAFASMLISNVAAPVLCFGIIEPMLRNLPAGSNMSKAVIMGIALASNIGGMLSPIASPQNVVAIGIMEPPPTWGQWFFIVIPVGIISLVLIWLLLLVSFKPGKGTTIVAIRPVRDPFSGIQWYVTVVTLATIGLWCASNQLEKVFGDMGVIAIIPIALFFGVGILTKEDFNNFPWTIIILAAGGLSLGKAVKSSGLLHTVAEGISREVQGMSLYGVLVVFSCLILVIATFISHTVAALILLPLVADVGMKMDEPHPNLLVMAGVLMCSAAMGLPTSGFPNMTAIMKEDPAGQRYLRVEHFISRGVPSSVLSLIVVITVGYGAMRISGM</sequence>
<feature type="transmembrane region" description="Helical" evidence="6">
    <location>
        <begin position="573"/>
        <end position="596"/>
    </location>
</feature>
<dbReference type="Pfam" id="PF00939">
    <property type="entry name" value="Na_sulph_symp"/>
    <property type="match status" value="1"/>
</dbReference>
<dbReference type="EMBL" id="MU838997">
    <property type="protein sequence ID" value="KAK1772912.1"/>
    <property type="molecule type" value="Genomic_DNA"/>
</dbReference>
<feature type="transmembrane region" description="Helical" evidence="6">
    <location>
        <begin position="641"/>
        <end position="663"/>
    </location>
</feature>
<dbReference type="GeneID" id="85312688"/>
<comment type="caution">
    <text evidence="8">The sequence shown here is derived from an EMBL/GenBank/DDBJ whole genome shotgun (WGS) entry which is preliminary data.</text>
</comment>
<dbReference type="GO" id="GO:0006797">
    <property type="term" value="P:polyphosphate metabolic process"/>
    <property type="evidence" value="ECO:0007669"/>
    <property type="project" value="TreeGrafter"/>
</dbReference>
<dbReference type="GO" id="GO:0005315">
    <property type="term" value="F:phosphate transmembrane transporter activity"/>
    <property type="evidence" value="ECO:0007669"/>
    <property type="project" value="TreeGrafter"/>
</dbReference>
<organism evidence="8 9">
    <name type="scientific">Phialemonium atrogriseum</name>
    <dbReference type="NCBI Taxonomy" id="1093897"/>
    <lineage>
        <taxon>Eukaryota</taxon>
        <taxon>Fungi</taxon>
        <taxon>Dikarya</taxon>
        <taxon>Ascomycota</taxon>
        <taxon>Pezizomycotina</taxon>
        <taxon>Sordariomycetes</taxon>
        <taxon>Sordariomycetidae</taxon>
        <taxon>Cephalothecales</taxon>
        <taxon>Cephalothecaceae</taxon>
        <taxon>Phialemonium</taxon>
    </lineage>
</organism>
<feature type="transmembrane region" description="Helical" evidence="6">
    <location>
        <begin position="797"/>
        <end position="820"/>
    </location>
</feature>
<keyword evidence="3 6" id="KW-1133">Transmembrane helix</keyword>
<proteinExistence type="predicted"/>
<feature type="domain" description="SPX" evidence="7">
    <location>
        <begin position="1"/>
        <end position="243"/>
    </location>
</feature>
<protein>
    <submittedName>
        <fullName evidence="8">SPX domain-containing protein</fullName>
    </submittedName>
</protein>
<accession>A0AAJ0CCT4</accession>
<dbReference type="Proteomes" id="UP001244011">
    <property type="component" value="Unassembled WGS sequence"/>
</dbReference>
<evidence type="ECO:0000256" key="1">
    <source>
        <dbReference type="ARBA" id="ARBA00004141"/>
    </source>
</evidence>
<name>A0AAJ0CCT4_9PEZI</name>
<feature type="region of interest" description="Disordered" evidence="5">
    <location>
        <begin position="95"/>
        <end position="171"/>
    </location>
</feature>
<gene>
    <name evidence="8" type="ORF">QBC33DRAFT_554353</name>
</gene>
<feature type="transmembrane region" description="Helical" evidence="6">
    <location>
        <begin position="616"/>
        <end position="634"/>
    </location>
</feature>
<reference evidence="8" key="1">
    <citation type="submission" date="2023-06" db="EMBL/GenBank/DDBJ databases">
        <title>Genome-scale phylogeny and comparative genomics of the fungal order Sordariales.</title>
        <authorList>
            <consortium name="Lawrence Berkeley National Laboratory"/>
            <person name="Hensen N."/>
            <person name="Bonometti L."/>
            <person name="Westerberg I."/>
            <person name="Brannstrom I.O."/>
            <person name="Guillou S."/>
            <person name="Cros-Aarteil S."/>
            <person name="Calhoun S."/>
            <person name="Haridas S."/>
            <person name="Kuo A."/>
            <person name="Mondo S."/>
            <person name="Pangilinan J."/>
            <person name="Riley R."/>
            <person name="Labutti K."/>
            <person name="Andreopoulos B."/>
            <person name="Lipzen A."/>
            <person name="Chen C."/>
            <person name="Yanf M."/>
            <person name="Daum C."/>
            <person name="Ng V."/>
            <person name="Clum A."/>
            <person name="Steindorff A."/>
            <person name="Ohm R."/>
            <person name="Martin F."/>
            <person name="Silar P."/>
            <person name="Natvig D."/>
            <person name="Lalanne C."/>
            <person name="Gautier V."/>
            <person name="Ament-Velasquez S.L."/>
            <person name="Kruys A."/>
            <person name="Hutchinson M.I."/>
            <person name="Powell A.J."/>
            <person name="Barry K."/>
            <person name="Miller A.N."/>
            <person name="Grigoriev I.V."/>
            <person name="Debuchy R."/>
            <person name="Gladieux P."/>
            <person name="Thoren M.H."/>
            <person name="Johannesson H."/>
        </authorList>
    </citation>
    <scope>NUCLEOTIDE SEQUENCE</scope>
    <source>
        <strain evidence="8">8032-3</strain>
    </source>
</reference>
<feature type="compositionally biased region" description="Basic residues" evidence="5">
    <location>
        <begin position="144"/>
        <end position="156"/>
    </location>
</feature>
<feature type="transmembrane region" description="Helical" evidence="6">
    <location>
        <begin position="391"/>
        <end position="424"/>
    </location>
</feature>
<evidence type="ECO:0000256" key="6">
    <source>
        <dbReference type="SAM" id="Phobius"/>
    </source>
</evidence>
<evidence type="ECO:0000256" key="2">
    <source>
        <dbReference type="ARBA" id="ARBA00022692"/>
    </source>
</evidence>
<keyword evidence="9" id="KW-1185">Reference proteome</keyword>
<evidence type="ECO:0000256" key="4">
    <source>
        <dbReference type="ARBA" id="ARBA00023136"/>
    </source>
</evidence>
<dbReference type="CDD" id="cd14478">
    <property type="entry name" value="SPX_PHO87_PHO90_like"/>
    <property type="match status" value="1"/>
</dbReference>
<evidence type="ECO:0000313" key="9">
    <source>
        <dbReference type="Proteomes" id="UP001244011"/>
    </source>
</evidence>
<dbReference type="PANTHER" id="PTHR10283:SF92">
    <property type="entry name" value="LOW-AFFINITY PHOSPHATE TRANSPORTER PHO91"/>
    <property type="match status" value="1"/>
</dbReference>
<dbReference type="PANTHER" id="PTHR10283">
    <property type="entry name" value="SOLUTE CARRIER FAMILY 13 MEMBER"/>
    <property type="match status" value="1"/>
</dbReference>
<dbReference type="InterPro" id="IPR001898">
    <property type="entry name" value="SLC13A/DASS"/>
</dbReference>
<feature type="transmembrane region" description="Helical" evidence="6">
    <location>
        <begin position="491"/>
        <end position="518"/>
    </location>
</feature>
<evidence type="ECO:0000256" key="5">
    <source>
        <dbReference type="SAM" id="MobiDB-lite"/>
    </source>
</evidence>
<feature type="transmembrane region" description="Helical" evidence="6">
    <location>
        <begin position="357"/>
        <end position="379"/>
    </location>
</feature>
<dbReference type="GO" id="GO:0006817">
    <property type="term" value="P:phosphate ion transport"/>
    <property type="evidence" value="ECO:0007669"/>
    <property type="project" value="TreeGrafter"/>
</dbReference>
<keyword evidence="4 6" id="KW-0472">Membrane</keyword>
<evidence type="ECO:0000259" key="7">
    <source>
        <dbReference type="PROSITE" id="PS51382"/>
    </source>
</evidence>